<dbReference type="EMBL" id="AVFL01000039">
    <property type="protein sequence ID" value="EWY36623.1"/>
    <property type="molecule type" value="Genomic_DNA"/>
</dbReference>
<dbReference type="GO" id="GO:0009898">
    <property type="term" value="C:cytoplasmic side of plasma membrane"/>
    <property type="evidence" value="ECO:0007669"/>
    <property type="project" value="TreeGrafter"/>
</dbReference>
<dbReference type="InterPro" id="IPR025669">
    <property type="entry name" value="AAA_dom"/>
</dbReference>
<dbReference type="GO" id="GO:0016887">
    <property type="term" value="F:ATP hydrolysis activity"/>
    <property type="evidence" value="ECO:0007669"/>
    <property type="project" value="TreeGrafter"/>
</dbReference>
<evidence type="ECO:0000313" key="6">
    <source>
        <dbReference type="Proteomes" id="UP000019486"/>
    </source>
</evidence>
<dbReference type="InterPro" id="IPR027417">
    <property type="entry name" value="P-loop_NTPase"/>
</dbReference>
<dbReference type="Pfam" id="PF13614">
    <property type="entry name" value="AAA_31"/>
    <property type="match status" value="1"/>
</dbReference>
<dbReference type="Proteomes" id="UP000019486">
    <property type="component" value="Unassembled WGS sequence"/>
</dbReference>
<feature type="compositionally biased region" description="Polar residues" evidence="3">
    <location>
        <begin position="10"/>
        <end position="26"/>
    </location>
</feature>
<evidence type="ECO:0000313" key="5">
    <source>
        <dbReference type="EMBL" id="EWY36623.1"/>
    </source>
</evidence>
<dbReference type="PATRIC" id="fig|1385369.3.peg.6372"/>
<proteinExistence type="predicted"/>
<dbReference type="Gene3D" id="3.40.50.2300">
    <property type="match status" value="1"/>
</dbReference>
<dbReference type="Gene3D" id="3.40.50.300">
    <property type="entry name" value="P-loop containing nucleotide triphosphate hydrolases"/>
    <property type="match status" value="1"/>
</dbReference>
<keyword evidence="2" id="KW-0067">ATP-binding</keyword>
<keyword evidence="6" id="KW-1185">Reference proteome</keyword>
<feature type="region of interest" description="Disordered" evidence="3">
    <location>
        <begin position="1"/>
        <end position="33"/>
    </location>
</feature>
<gene>
    <name evidence="5" type="ORF">N825_09890</name>
</gene>
<evidence type="ECO:0000259" key="4">
    <source>
        <dbReference type="Pfam" id="PF13614"/>
    </source>
</evidence>
<evidence type="ECO:0000256" key="2">
    <source>
        <dbReference type="ARBA" id="ARBA00022840"/>
    </source>
</evidence>
<reference evidence="5 6" key="1">
    <citation type="submission" date="2013-08" db="EMBL/GenBank/DDBJ databases">
        <title>The genome sequence of Skermanella stibiiresistens.</title>
        <authorList>
            <person name="Zhu W."/>
            <person name="Wang G."/>
        </authorList>
    </citation>
    <scope>NUCLEOTIDE SEQUENCE [LARGE SCALE GENOMIC DNA]</scope>
    <source>
        <strain evidence="5 6">SB22</strain>
    </source>
</reference>
<dbReference type="SUPFAM" id="SSF52540">
    <property type="entry name" value="P-loop containing nucleoside triphosphate hydrolases"/>
    <property type="match status" value="1"/>
</dbReference>
<dbReference type="SUPFAM" id="SSF52172">
    <property type="entry name" value="CheY-like"/>
    <property type="match status" value="1"/>
</dbReference>
<evidence type="ECO:0000256" key="3">
    <source>
        <dbReference type="SAM" id="MobiDB-lite"/>
    </source>
</evidence>
<dbReference type="GO" id="GO:0005829">
    <property type="term" value="C:cytosol"/>
    <property type="evidence" value="ECO:0007669"/>
    <property type="project" value="TreeGrafter"/>
</dbReference>
<dbReference type="GO" id="GO:0051782">
    <property type="term" value="P:negative regulation of cell division"/>
    <property type="evidence" value="ECO:0007669"/>
    <property type="project" value="TreeGrafter"/>
</dbReference>
<dbReference type="InterPro" id="IPR050625">
    <property type="entry name" value="ParA/MinD_ATPase"/>
</dbReference>
<comment type="caution">
    <text evidence="5">The sequence shown here is derived from an EMBL/GenBank/DDBJ whole genome shotgun (WGS) entry which is preliminary data.</text>
</comment>
<sequence>MTDMTALAQPFTSSMSIPANHGSLQTERGGKTSERGGKVLAYVTDPATETALRQTASQLLVGDFEVRRGDVRTAVRDLARQRSPDLLIVDLSGIELPIGAMESLSQVCEPSVTVVAIGDRNDVALYRNLRGLGVAEYLFKPLPSDQIEALLGRAAGTAARGEDTGRQGKLVAVTGARGGVGTTTVAVNLASYLADVGRRRIALVDLDLHTGTVALHLNLKPGRGLREAIEAPERVDQLFLERAMQPASDRLDVLATEEPIIPPVAPNPRAVLDLLDSLRSQYHYVLVDVPHDLSETARAVLDQAALRIVVADGNLAGARDALRLRGAFESSGSSRQTLVVHNRRGAPGALTPAEFNRALGGPADYAIDCRPKPLIEAATLGEPAIKRCAPFKSEISKLAEAVSGQSAGGGTSLLGRLFRGGKSAK</sequence>
<keyword evidence="1" id="KW-0547">Nucleotide-binding</keyword>
<protein>
    <recommendedName>
        <fullName evidence="4">AAA domain-containing protein</fullName>
    </recommendedName>
</protein>
<dbReference type="STRING" id="1385369.N825_09890"/>
<dbReference type="AlphaFoldDB" id="W9GYU1"/>
<dbReference type="PANTHER" id="PTHR43384:SF6">
    <property type="entry name" value="SEPTUM SITE-DETERMINING PROTEIN MIND HOMOLOG, CHLOROPLASTIC"/>
    <property type="match status" value="1"/>
</dbReference>
<evidence type="ECO:0000256" key="1">
    <source>
        <dbReference type="ARBA" id="ARBA00022741"/>
    </source>
</evidence>
<dbReference type="GO" id="GO:0005524">
    <property type="term" value="F:ATP binding"/>
    <property type="evidence" value="ECO:0007669"/>
    <property type="project" value="UniProtKB-KW"/>
</dbReference>
<name>W9GYU1_9PROT</name>
<dbReference type="PANTHER" id="PTHR43384">
    <property type="entry name" value="SEPTUM SITE-DETERMINING PROTEIN MIND HOMOLOG, CHLOROPLASTIC-RELATED"/>
    <property type="match status" value="1"/>
</dbReference>
<accession>W9GYU1</accession>
<dbReference type="InterPro" id="IPR011006">
    <property type="entry name" value="CheY-like_superfamily"/>
</dbReference>
<feature type="domain" description="AAA" evidence="4">
    <location>
        <begin position="169"/>
        <end position="310"/>
    </location>
</feature>
<organism evidence="5 6">
    <name type="scientific">Skermanella stibiiresistens SB22</name>
    <dbReference type="NCBI Taxonomy" id="1385369"/>
    <lineage>
        <taxon>Bacteria</taxon>
        <taxon>Pseudomonadati</taxon>
        <taxon>Pseudomonadota</taxon>
        <taxon>Alphaproteobacteria</taxon>
        <taxon>Rhodospirillales</taxon>
        <taxon>Azospirillaceae</taxon>
        <taxon>Skermanella</taxon>
    </lineage>
</organism>